<dbReference type="PROSITE" id="PS00108">
    <property type="entry name" value="PROTEIN_KINASE_ST"/>
    <property type="match status" value="1"/>
</dbReference>
<dbReference type="EMBL" id="FNCC01000004">
    <property type="protein sequence ID" value="SDF95362.1"/>
    <property type="molecule type" value="Genomic_DNA"/>
</dbReference>
<evidence type="ECO:0000313" key="11">
    <source>
        <dbReference type="Proteomes" id="UP000199623"/>
    </source>
</evidence>
<keyword evidence="4 7" id="KW-0547">Nucleotide-binding</keyword>
<gene>
    <name evidence="10" type="ORF">SAMN05216553_104350</name>
</gene>
<dbReference type="PROSITE" id="PS50011">
    <property type="entry name" value="PROTEIN_KINASE_DOM"/>
    <property type="match status" value="1"/>
</dbReference>
<evidence type="ECO:0000256" key="7">
    <source>
        <dbReference type="PROSITE-ProRule" id="PRU10141"/>
    </source>
</evidence>
<dbReference type="InterPro" id="IPR008271">
    <property type="entry name" value="Ser/Thr_kinase_AS"/>
</dbReference>
<keyword evidence="2 10" id="KW-0723">Serine/threonine-protein kinase</keyword>
<dbReference type="Gene3D" id="3.30.200.20">
    <property type="entry name" value="Phosphorylase Kinase, domain 1"/>
    <property type="match status" value="1"/>
</dbReference>
<organism evidence="10 11">
    <name type="scientific">Lentzea fradiae</name>
    <dbReference type="NCBI Taxonomy" id="200378"/>
    <lineage>
        <taxon>Bacteria</taxon>
        <taxon>Bacillati</taxon>
        <taxon>Actinomycetota</taxon>
        <taxon>Actinomycetes</taxon>
        <taxon>Pseudonocardiales</taxon>
        <taxon>Pseudonocardiaceae</taxon>
        <taxon>Lentzea</taxon>
    </lineage>
</organism>
<evidence type="ECO:0000256" key="8">
    <source>
        <dbReference type="SAM" id="MobiDB-lite"/>
    </source>
</evidence>
<dbReference type="Pfam" id="PF00069">
    <property type="entry name" value="Pkinase"/>
    <property type="match status" value="1"/>
</dbReference>
<dbReference type="Proteomes" id="UP000199623">
    <property type="component" value="Unassembled WGS sequence"/>
</dbReference>
<evidence type="ECO:0000256" key="3">
    <source>
        <dbReference type="ARBA" id="ARBA00022679"/>
    </source>
</evidence>
<dbReference type="GO" id="GO:0004674">
    <property type="term" value="F:protein serine/threonine kinase activity"/>
    <property type="evidence" value="ECO:0007669"/>
    <property type="project" value="UniProtKB-KW"/>
</dbReference>
<dbReference type="EC" id="2.7.11.1" evidence="1"/>
<evidence type="ECO:0000256" key="6">
    <source>
        <dbReference type="ARBA" id="ARBA00022840"/>
    </source>
</evidence>
<dbReference type="SMART" id="SM00220">
    <property type="entry name" value="S_TKc"/>
    <property type="match status" value="1"/>
</dbReference>
<dbReference type="PANTHER" id="PTHR43289">
    <property type="entry name" value="MITOGEN-ACTIVATED PROTEIN KINASE KINASE KINASE 20-RELATED"/>
    <property type="match status" value="1"/>
</dbReference>
<dbReference type="RefSeq" id="WP_090048291.1">
    <property type="nucleotide sequence ID" value="NZ_FNCC01000004.1"/>
</dbReference>
<dbReference type="STRING" id="200378.SAMN05216553_104350"/>
<keyword evidence="5 10" id="KW-0418">Kinase</keyword>
<dbReference type="InterPro" id="IPR017441">
    <property type="entry name" value="Protein_kinase_ATP_BS"/>
</dbReference>
<dbReference type="OrthoDB" id="9762169at2"/>
<feature type="binding site" evidence="7">
    <location>
        <position position="37"/>
    </location>
    <ligand>
        <name>ATP</name>
        <dbReference type="ChEBI" id="CHEBI:30616"/>
    </ligand>
</feature>
<keyword evidence="11" id="KW-1185">Reference proteome</keyword>
<reference evidence="11" key="1">
    <citation type="submission" date="2016-10" db="EMBL/GenBank/DDBJ databases">
        <authorList>
            <person name="Varghese N."/>
            <person name="Submissions S."/>
        </authorList>
    </citation>
    <scope>NUCLEOTIDE SEQUENCE [LARGE SCALE GENOMIC DNA]</scope>
    <source>
        <strain evidence="11">CGMCC 4.3506</strain>
    </source>
</reference>
<dbReference type="InterPro" id="IPR000719">
    <property type="entry name" value="Prot_kinase_dom"/>
</dbReference>
<keyword evidence="3" id="KW-0808">Transferase</keyword>
<protein>
    <recommendedName>
        <fullName evidence="1">non-specific serine/threonine protein kinase</fullName>
        <ecNumber evidence="1">2.7.11.1</ecNumber>
    </recommendedName>
</protein>
<dbReference type="SUPFAM" id="SSF56112">
    <property type="entry name" value="Protein kinase-like (PK-like)"/>
    <property type="match status" value="1"/>
</dbReference>
<dbReference type="PROSITE" id="PS00107">
    <property type="entry name" value="PROTEIN_KINASE_ATP"/>
    <property type="match status" value="1"/>
</dbReference>
<name>A0A1G7QA01_9PSEU</name>
<evidence type="ECO:0000256" key="1">
    <source>
        <dbReference type="ARBA" id="ARBA00012513"/>
    </source>
</evidence>
<feature type="region of interest" description="Disordered" evidence="8">
    <location>
        <begin position="286"/>
        <end position="321"/>
    </location>
</feature>
<dbReference type="Gene3D" id="1.10.510.10">
    <property type="entry name" value="Transferase(Phosphotransferase) domain 1"/>
    <property type="match status" value="1"/>
</dbReference>
<evidence type="ECO:0000256" key="5">
    <source>
        <dbReference type="ARBA" id="ARBA00022777"/>
    </source>
</evidence>
<evidence type="ECO:0000259" key="9">
    <source>
        <dbReference type="PROSITE" id="PS50011"/>
    </source>
</evidence>
<dbReference type="PANTHER" id="PTHR43289:SF6">
    <property type="entry name" value="SERINE_THREONINE-PROTEIN KINASE NEKL-3"/>
    <property type="match status" value="1"/>
</dbReference>
<evidence type="ECO:0000256" key="4">
    <source>
        <dbReference type="ARBA" id="ARBA00022741"/>
    </source>
</evidence>
<accession>A0A1G7QA01</accession>
<evidence type="ECO:0000256" key="2">
    <source>
        <dbReference type="ARBA" id="ARBA00022527"/>
    </source>
</evidence>
<evidence type="ECO:0000313" key="10">
    <source>
        <dbReference type="EMBL" id="SDF95362.1"/>
    </source>
</evidence>
<dbReference type="CDD" id="cd14014">
    <property type="entry name" value="STKc_PknB_like"/>
    <property type="match status" value="1"/>
</dbReference>
<dbReference type="AlphaFoldDB" id="A0A1G7QA01"/>
<keyword evidence="6 7" id="KW-0067">ATP-binding</keyword>
<sequence length="321" mass="34676">MLIADRYEIDDLPLGRGGMGAVHEGRDLRLDRRVAVKLLRLPGSDDEVRQRFAREARIVARLEHPGVPVLYDFGTYEQRLFQVMQFVDGVTVADLVGEFGPLPQPWAAGIAAQTAAVLAAAHERGICHRDLKPTNLMLCQDGAVKVLDFGLALLRESDVAPFSRAGQILGTPSYMAPEQIQRGTAEPRSDLYALGCVLHEMLTGEQLFTGPTAYAVFDKHVKEPPPRVNGPLDPVVQGLLAKEPAQRPATAVEVFEALRGFARDLPPLPGFVRDGASPEGWTGAMYASVQLKPGSGSPRDRRSPTGAAPRRNGTGATPPHA</sequence>
<dbReference type="GO" id="GO:0005524">
    <property type="term" value="F:ATP binding"/>
    <property type="evidence" value="ECO:0007669"/>
    <property type="project" value="UniProtKB-UniRule"/>
</dbReference>
<proteinExistence type="predicted"/>
<feature type="domain" description="Protein kinase" evidence="9">
    <location>
        <begin position="8"/>
        <end position="262"/>
    </location>
</feature>
<dbReference type="InterPro" id="IPR011009">
    <property type="entry name" value="Kinase-like_dom_sf"/>
</dbReference>